<comment type="caution">
    <text evidence="14">The sequence shown here is derived from an EMBL/GenBank/DDBJ whole genome shotgun (WGS) entry which is preliminary data.</text>
</comment>
<dbReference type="GO" id="GO:0004735">
    <property type="term" value="F:pyrroline-5-carboxylate reductase activity"/>
    <property type="evidence" value="ECO:0007669"/>
    <property type="project" value="UniProtKB-UniRule"/>
</dbReference>
<feature type="binding site" evidence="11">
    <location>
        <begin position="10"/>
        <end position="15"/>
    </location>
    <ligand>
        <name>NADP(+)</name>
        <dbReference type="ChEBI" id="CHEBI:58349"/>
    </ligand>
</feature>
<keyword evidence="5 9" id="KW-0641">Proline biosynthesis</keyword>
<evidence type="ECO:0000256" key="2">
    <source>
        <dbReference type="ARBA" id="ARBA00005525"/>
    </source>
</evidence>
<comment type="pathway">
    <text evidence="9">Amino-acid biosynthesis; L-proline biosynthesis; L-proline from L-glutamate 5-semialdehyde: step 1/1.</text>
</comment>
<feature type="domain" description="Pyrroline-5-carboxylate reductase catalytic N-terminal" evidence="12">
    <location>
        <begin position="6"/>
        <end position="101"/>
    </location>
</feature>
<evidence type="ECO:0000256" key="9">
    <source>
        <dbReference type="HAMAP-Rule" id="MF_01925"/>
    </source>
</evidence>
<dbReference type="Pfam" id="PF14748">
    <property type="entry name" value="P5CR_dimer"/>
    <property type="match status" value="1"/>
</dbReference>
<comment type="function">
    <text evidence="8 9">Catalyzes the reduction of 1-pyrroline-5-carboxylate (PCA) to L-proline.</text>
</comment>
<dbReference type="InterPro" id="IPR029036">
    <property type="entry name" value="P5CR_dimer"/>
</dbReference>
<dbReference type="PANTHER" id="PTHR11645">
    <property type="entry name" value="PYRROLINE-5-CARBOXYLATE REDUCTASE"/>
    <property type="match status" value="1"/>
</dbReference>
<organism evidence="14 15">
    <name type="scientific">Candidatus Aquicultor secundus</name>
    <dbReference type="NCBI Taxonomy" id="1973895"/>
    <lineage>
        <taxon>Bacteria</taxon>
        <taxon>Bacillati</taxon>
        <taxon>Actinomycetota</taxon>
        <taxon>Candidatus Aquicultoria</taxon>
        <taxon>Candidatus Aquicultorales</taxon>
        <taxon>Candidatus Aquicultoraceae</taxon>
        <taxon>Candidatus Aquicultor</taxon>
    </lineage>
</organism>
<dbReference type="Proteomes" id="UP000230956">
    <property type="component" value="Unassembled WGS sequence"/>
</dbReference>
<comment type="similarity">
    <text evidence="2 9">Belongs to the pyrroline-5-carboxylate reductase family.</text>
</comment>
<dbReference type="HAMAP" id="MF_01925">
    <property type="entry name" value="P5C_reductase"/>
    <property type="match status" value="1"/>
</dbReference>
<dbReference type="RefSeq" id="WP_286679016.1">
    <property type="nucleotide sequence ID" value="NZ_MNXI01000121.1"/>
</dbReference>
<keyword evidence="7 9" id="KW-0560">Oxidoreductase</keyword>
<comment type="subcellular location">
    <subcellularLocation>
        <location evidence="1 9">Cytoplasm</location>
    </subcellularLocation>
</comment>
<accession>A0A2M7T585</accession>
<dbReference type="InterPro" id="IPR000304">
    <property type="entry name" value="Pyrroline-COOH_reductase"/>
</dbReference>
<evidence type="ECO:0000259" key="13">
    <source>
        <dbReference type="Pfam" id="PF14748"/>
    </source>
</evidence>
<comment type="catalytic activity">
    <reaction evidence="9">
        <text>L-proline + NAD(+) = (S)-1-pyrroline-5-carboxylate + NADH + 2 H(+)</text>
        <dbReference type="Rhea" id="RHEA:14105"/>
        <dbReference type="ChEBI" id="CHEBI:15378"/>
        <dbReference type="ChEBI" id="CHEBI:17388"/>
        <dbReference type="ChEBI" id="CHEBI:57540"/>
        <dbReference type="ChEBI" id="CHEBI:57945"/>
        <dbReference type="ChEBI" id="CHEBI:60039"/>
        <dbReference type="EC" id="1.5.1.2"/>
    </reaction>
</comment>
<evidence type="ECO:0000259" key="12">
    <source>
        <dbReference type="Pfam" id="PF03807"/>
    </source>
</evidence>
<comment type="catalytic activity">
    <reaction evidence="9">
        <text>L-proline + NADP(+) = (S)-1-pyrroline-5-carboxylate + NADPH + 2 H(+)</text>
        <dbReference type="Rhea" id="RHEA:14109"/>
        <dbReference type="ChEBI" id="CHEBI:15378"/>
        <dbReference type="ChEBI" id="CHEBI:17388"/>
        <dbReference type="ChEBI" id="CHEBI:57783"/>
        <dbReference type="ChEBI" id="CHEBI:58349"/>
        <dbReference type="ChEBI" id="CHEBI:60039"/>
        <dbReference type="EC" id="1.5.1.2"/>
    </reaction>
</comment>
<dbReference type="FunFam" id="3.40.50.720:FF:000190">
    <property type="entry name" value="Pyrroline-5-carboxylate reductase"/>
    <property type="match status" value="1"/>
</dbReference>
<proteinExistence type="inferred from homology"/>
<dbReference type="SUPFAM" id="SSF51735">
    <property type="entry name" value="NAD(P)-binding Rossmann-fold domains"/>
    <property type="match status" value="1"/>
</dbReference>
<dbReference type="Gene3D" id="1.10.3730.10">
    <property type="entry name" value="ProC C-terminal domain-like"/>
    <property type="match status" value="1"/>
</dbReference>
<dbReference type="NCBIfam" id="TIGR00112">
    <property type="entry name" value="proC"/>
    <property type="match status" value="1"/>
</dbReference>
<feature type="binding site" evidence="11">
    <location>
        <begin position="72"/>
        <end position="75"/>
    </location>
    <ligand>
        <name>NADP(+)</name>
        <dbReference type="ChEBI" id="CHEBI:58349"/>
    </ligand>
</feature>
<dbReference type="InterPro" id="IPR008927">
    <property type="entry name" value="6-PGluconate_DH-like_C_sf"/>
</dbReference>
<evidence type="ECO:0000256" key="6">
    <source>
        <dbReference type="ARBA" id="ARBA00022857"/>
    </source>
</evidence>
<evidence type="ECO:0000256" key="3">
    <source>
        <dbReference type="ARBA" id="ARBA00022490"/>
    </source>
</evidence>
<evidence type="ECO:0000313" key="14">
    <source>
        <dbReference type="EMBL" id="PIZ35237.1"/>
    </source>
</evidence>
<gene>
    <name evidence="9 14" type="primary">proC</name>
    <name evidence="14" type="ORF">COY37_10645</name>
</gene>
<keyword evidence="6 9" id="KW-0521">NADP</keyword>
<evidence type="ECO:0000256" key="4">
    <source>
        <dbReference type="ARBA" id="ARBA00022605"/>
    </source>
</evidence>
<dbReference type="InterPro" id="IPR028939">
    <property type="entry name" value="P5C_Rdtase_cat_N"/>
</dbReference>
<dbReference type="SUPFAM" id="SSF48179">
    <property type="entry name" value="6-phosphogluconate dehydrogenase C-terminal domain-like"/>
    <property type="match status" value="1"/>
</dbReference>
<evidence type="ECO:0000256" key="5">
    <source>
        <dbReference type="ARBA" id="ARBA00022650"/>
    </source>
</evidence>
<dbReference type="PIRSF" id="PIRSF000193">
    <property type="entry name" value="Pyrrol-5-carb_rd"/>
    <property type="match status" value="1"/>
</dbReference>
<dbReference type="GO" id="GO:0005737">
    <property type="term" value="C:cytoplasm"/>
    <property type="evidence" value="ECO:0007669"/>
    <property type="project" value="UniProtKB-SubCell"/>
</dbReference>
<reference evidence="15" key="1">
    <citation type="submission" date="2017-09" db="EMBL/GenBank/DDBJ databases">
        <title>Depth-based differentiation of microbial function through sediment-hosted aquifers and enrichment of novel symbionts in the deep terrestrial subsurface.</title>
        <authorList>
            <person name="Probst A.J."/>
            <person name="Ladd B."/>
            <person name="Jarett J.K."/>
            <person name="Geller-Mcgrath D.E."/>
            <person name="Sieber C.M.K."/>
            <person name="Emerson J.B."/>
            <person name="Anantharaman K."/>
            <person name="Thomas B.C."/>
            <person name="Malmstrom R."/>
            <person name="Stieglmeier M."/>
            <person name="Klingl A."/>
            <person name="Woyke T."/>
            <person name="Ryan C.M."/>
            <person name="Banfield J.F."/>
        </authorList>
    </citation>
    <scope>NUCLEOTIDE SEQUENCE [LARGE SCALE GENOMIC DNA]</scope>
</reference>
<keyword evidence="3 9" id="KW-0963">Cytoplasm</keyword>
<evidence type="ECO:0000256" key="1">
    <source>
        <dbReference type="ARBA" id="ARBA00004496"/>
    </source>
</evidence>
<dbReference type="GO" id="GO:0055129">
    <property type="term" value="P:L-proline biosynthetic process"/>
    <property type="evidence" value="ECO:0007669"/>
    <property type="project" value="UniProtKB-UniRule"/>
</dbReference>
<dbReference type="EC" id="1.5.1.2" evidence="9 10"/>
<dbReference type="InterPro" id="IPR036291">
    <property type="entry name" value="NAD(P)-bd_dom_sf"/>
</dbReference>
<evidence type="ECO:0000313" key="15">
    <source>
        <dbReference type="Proteomes" id="UP000230956"/>
    </source>
</evidence>
<keyword evidence="4 9" id="KW-0028">Amino-acid biosynthesis</keyword>
<evidence type="ECO:0000256" key="8">
    <source>
        <dbReference type="ARBA" id="ARBA00058118"/>
    </source>
</evidence>
<feature type="domain" description="Pyrroline-5-carboxylate reductase dimerisation" evidence="13">
    <location>
        <begin position="164"/>
        <end position="268"/>
    </location>
</feature>
<sequence>MLEGKKLSIIGAGQMGEALCGGFIKSGIVQAGQIILNDVNTERLKSLRDAYQTEFTTETVEAVKDSDIVLLAVKPQQIDQALTGAKDGFREDQIVISIAAGVPTEKLHRLIGKDARIIRVMPNTPALVGQAMSVVSRSAYADDEAVEVALRLFSSVGEAVELPEDLQNRATAVSGSGPAYFFLMVEALIDAGVKAGLDESAASTLVIQTMTGSATMLREIGKKPSELREMVTSPGGTTAAALQVFSNHEFRSIVQEAVEAAIRRAGELA</sequence>
<dbReference type="UniPathway" id="UPA00098">
    <property type="reaction ID" value="UER00361"/>
</dbReference>
<dbReference type="EMBL" id="PFNG01000249">
    <property type="protein sequence ID" value="PIZ35237.1"/>
    <property type="molecule type" value="Genomic_DNA"/>
</dbReference>
<evidence type="ECO:0000256" key="10">
    <source>
        <dbReference type="NCBIfam" id="TIGR00112"/>
    </source>
</evidence>
<protein>
    <recommendedName>
        <fullName evidence="9 10">Pyrroline-5-carboxylate reductase</fullName>
        <shortName evidence="9">P5C reductase</shortName>
        <shortName evidence="9">P5CR</shortName>
        <ecNumber evidence="9 10">1.5.1.2</ecNumber>
    </recommendedName>
    <alternativeName>
        <fullName evidence="9">PCA reductase</fullName>
    </alternativeName>
</protein>
<dbReference type="Gene3D" id="3.40.50.720">
    <property type="entry name" value="NAD(P)-binding Rossmann-like Domain"/>
    <property type="match status" value="1"/>
</dbReference>
<dbReference type="AlphaFoldDB" id="A0A2M7T585"/>
<dbReference type="Pfam" id="PF03807">
    <property type="entry name" value="F420_oxidored"/>
    <property type="match status" value="1"/>
</dbReference>
<dbReference type="PANTHER" id="PTHR11645:SF0">
    <property type="entry name" value="PYRROLINE-5-CARBOXYLATE REDUCTASE 3"/>
    <property type="match status" value="1"/>
</dbReference>
<evidence type="ECO:0000256" key="7">
    <source>
        <dbReference type="ARBA" id="ARBA00023002"/>
    </source>
</evidence>
<name>A0A2M7T585_9ACTN</name>
<dbReference type="FunFam" id="1.10.3730.10:FF:000001">
    <property type="entry name" value="Pyrroline-5-carboxylate reductase"/>
    <property type="match status" value="1"/>
</dbReference>
<evidence type="ECO:0000256" key="11">
    <source>
        <dbReference type="PIRSR" id="PIRSR000193-1"/>
    </source>
</evidence>